<comment type="caution">
    <text evidence="1">The sequence shown here is derived from an EMBL/GenBank/DDBJ whole genome shotgun (WGS) entry which is preliminary data.</text>
</comment>
<gene>
    <name evidence="1" type="ORF">FVR03_07530</name>
</gene>
<name>A0A5C8KC83_9BACT</name>
<dbReference type="EMBL" id="VRTY01000022">
    <property type="protein sequence ID" value="TXK48705.1"/>
    <property type="molecule type" value="Genomic_DNA"/>
</dbReference>
<dbReference type="RefSeq" id="WP_147921131.1">
    <property type="nucleotide sequence ID" value="NZ_VRTY01000022.1"/>
</dbReference>
<evidence type="ECO:0000313" key="1">
    <source>
        <dbReference type="EMBL" id="TXK48705.1"/>
    </source>
</evidence>
<dbReference type="AlphaFoldDB" id="A0A5C8KC83"/>
<reference evidence="1 2" key="1">
    <citation type="submission" date="2019-08" db="EMBL/GenBank/DDBJ databases">
        <authorList>
            <person name="Shi S."/>
        </authorList>
    </citation>
    <scope>NUCLEOTIDE SEQUENCE [LARGE SCALE GENOMIC DNA]</scope>
    <source>
        <strain evidence="1 2">GY10130</strain>
    </source>
</reference>
<protein>
    <submittedName>
        <fullName evidence="1">Uncharacterized protein</fullName>
    </submittedName>
</protein>
<evidence type="ECO:0000313" key="2">
    <source>
        <dbReference type="Proteomes" id="UP000321926"/>
    </source>
</evidence>
<keyword evidence="2" id="KW-1185">Reference proteome</keyword>
<proteinExistence type="predicted"/>
<dbReference type="Proteomes" id="UP000321926">
    <property type="component" value="Unassembled WGS sequence"/>
</dbReference>
<sequence>MKHLIKIFLLILSVGCNSLNQKETVTTGKNKFRLPSQNQGEREDYWAQEFFKKEYKKQSHKIYTAEVIKIGENTLAYDDKTFDIYGVNDTLKLIFESGIIYPQLISGYSKEPRKSQQELNLLSVSERYFYEVSRGDNATITNLEELLFLSSTPKVKRFRFWLSLPKSANPNVYLFELTNNNATKQTDLITFIQNAKLTFLKEGWLII</sequence>
<organism evidence="1 2">
    <name type="scientific">Pontibacter qinzhouensis</name>
    <dbReference type="NCBI Taxonomy" id="2603253"/>
    <lineage>
        <taxon>Bacteria</taxon>
        <taxon>Pseudomonadati</taxon>
        <taxon>Bacteroidota</taxon>
        <taxon>Cytophagia</taxon>
        <taxon>Cytophagales</taxon>
        <taxon>Hymenobacteraceae</taxon>
        <taxon>Pontibacter</taxon>
    </lineage>
</organism>
<accession>A0A5C8KC83</accession>
<dbReference type="OrthoDB" id="851130at2"/>